<dbReference type="Pfam" id="PF07714">
    <property type="entry name" value="PK_Tyr_Ser-Thr"/>
    <property type="match status" value="1"/>
</dbReference>
<dbReference type="EC" id="2.7.11.1" evidence="2"/>
<keyword evidence="6" id="KW-0418">Kinase</keyword>
<dbReference type="InterPro" id="IPR000719">
    <property type="entry name" value="Prot_kinase_dom"/>
</dbReference>
<evidence type="ECO:0000256" key="6">
    <source>
        <dbReference type="ARBA" id="ARBA00022777"/>
    </source>
</evidence>
<accession>A0AAF0Q3K1</accession>
<dbReference type="SUPFAM" id="SSF56112">
    <property type="entry name" value="Protein kinase-like (PK-like)"/>
    <property type="match status" value="1"/>
</dbReference>
<comment type="catalytic activity">
    <reaction evidence="8">
        <text>L-threonyl-[protein] + ATP = O-phospho-L-threonyl-[protein] + ADP + H(+)</text>
        <dbReference type="Rhea" id="RHEA:46608"/>
        <dbReference type="Rhea" id="RHEA-COMP:11060"/>
        <dbReference type="Rhea" id="RHEA-COMP:11605"/>
        <dbReference type="ChEBI" id="CHEBI:15378"/>
        <dbReference type="ChEBI" id="CHEBI:30013"/>
        <dbReference type="ChEBI" id="CHEBI:30616"/>
        <dbReference type="ChEBI" id="CHEBI:61977"/>
        <dbReference type="ChEBI" id="CHEBI:456216"/>
        <dbReference type="EC" id="2.7.11.1"/>
    </reaction>
</comment>
<dbReference type="GO" id="GO:0007165">
    <property type="term" value="P:signal transduction"/>
    <property type="evidence" value="ECO:0007669"/>
    <property type="project" value="TreeGrafter"/>
</dbReference>
<dbReference type="InterPro" id="IPR050167">
    <property type="entry name" value="Ser_Thr_protein_kinase"/>
</dbReference>
<dbReference type="InterPro" id="IPR001245">
    <property type="entry name" value="Ser-Thr/Tyr_kinase_cat_dom"/>
</dbReference>
<evidence type="ECO:0000256" key="7">
    <source>
        <dbReference type="ARBA" id="ARBA00022840"/>
    </source>
</evidence>
<evidence type="ECO:0000259" key="10">
    <source>
        <dbReference type="PROSITE" id="PS50011"/>
    </source>
</evidence>
<dbReference type="Proteomes" id="UP001234989">
    <property type="component" value="Chromosome 2"/>
</dbReference>
<sequence>MKDASGGNEDVEMDVWVLGPIGLKMRISGTKVTNRLGYHLTNHAYFQTEVDSQLDTHRYPFGFFGEVFRGIWNGTEVAVKVFLEQELTEENIEDFANEISILSRIRHPNVILFLGACTTPPRLSVVTEFMEMGSLYHLIHVSGQKNNLSWQRRLKMICDICSLCTLGLGSSKGLGYPVPCPRALGNERFVRNSNVKQLQAKTLTKCLKGRWRIDNTIVKS</sequence>
<proteinExistence type="inferred from homology"/>
<dbReference type="GO" id="GO:0005737">
    <property type="term" value="C:cytoplasm"/>
    <property type="evidence" value="ECO:0007669"/>
    <property type="project" value="TreeGrafter"/>
</dbReference>
<dbReference type="InterPro" id="IPR020635">
    <property type="entry name" value="Tyr_kinase_cat_dom"/>
</dbReference>
<keyword evidence="3" id="KW-0723">Serine/threonine-protein kinase</keyword>
<dbReference type="Gene3D" id="1.10.510.10">
    <property type="entry name" value="Transferase(Phosphotransferase) domain 1"/>
    <property type="match status" value="1"/>
</dbReference>
<reference evidence="11" key="1">
    <citation type="submission" date="2023-08" db="EMBL/GenBank/DDBJ databases">
        <title>A de novo genome assembly of Solanum verrucosum Schlechtendal, a Mexican diploid species geographically isolated from the other diploid A-genome species in potato relatives.</title>
        <authorList>
            <person name="Hosaka K."/>
        </authorList>
    </citation>
    <scope>NUCLEOTIDE SEQUENCE</scope>
    <source>
        <tissue evidence="11">Young leaves</tissue>
    </source>
</reference>
<evidence type="ECO:0000313" key="12">
    <source>
        <dbReference type="Proteomes" id="UP001234989"/>
    </source>
</evidence>
<dbReference type="AlphaFoldDB" id="A0AAF0Q3K1"/>
<dbReference type="FunFam" id="3.30.200.20:FF:000060">
    <property type="entry name" value="Serine/threonine-protein kinase isoform 1"/>
    <property type="match status" value="1"/>
</dbReference>
<dbReference type="PROSITE" id="PS50011">
    <property type="entry name" value="PROTEIN_KINASE_DOM"/>
    <property type="match status" value="1"/>
</dbReference>
<comment type="similarity">
    <text evidence="1">Belongs to the protein kinase superfamily. TKL Ser/Thr protein kinase family. RAF subfamily.</text>
</comment>
<evidence type="ECO:0000313" key="11">
    <source>
        <dbReference type="EMBL" id="WMV15853.1"/>
    </source>
</evidence>
<dbReference type="EMBL" id="CP133613">
    <property type="protein sequence ID" value="WMV15853.1"/>
    <property type="molecule type" value="Genomic_DNA"/>
</dbReference>
<dbReference type="GO" id="GO:0004713">
    <property type="term" value="F:protein tyrosine kinase activity"/>
    <property type="evidence" value="ECO:0007669"/>
    <property type="project" value="InterPro"/>
</dbReference>
<keyword evidence="12" id="KW-1185">Reference proteome</keyword>
<name>A0AAF0Q3K1_SOLVR</name>
<dbReference type="PANTHER" id="PTHR23257:SF821">
    <property type="entry name" value="ATP BINDING PROTEIN"/>
    <property type="match status" value="1"/>
</dbReference>
<organism evidence="11 12">
    <name type="scientific">Solanum verrucosum</name>
    <dbReference type="NCBI Taxonomy" id="315347"/>
    <lineage>
        <taxon>Eukaryota</taxon>
        <taxon>Viridiplantae</taxon>
        <taxon>Streptophyta</taxon>
        <taxon>Embryophyta</taxon>
        <taxon>Tracheophyta</taxon>
        <taxon>Spermatophyta</taxon>
        <taxon>Magnoliopsida</taxon>
        <taxon>eudicotyledons</taxon>
        <taxon>Gunneridae</taxon>
        <taxon>Pentapetalae</taxon>
        <taxon>asterids</taxon>
        <taxon>lamiids</taxon>
        <taxon>Solanales</taxon>
        <taxon>Solanaceae</taxon>
        <taxon>Solanoideae</taxon>
        <taxon>Solaneae</taxon>
        <taxon>Solanum</taxon>
    </lineage>
</organism>
<evidence type="ECO:0000256" key="3">
    <source>
        <dbReference type="ARBA" id="ARBA00022527"/>
    </source>
</evidence>
<evidence type="ECO:0000256" key="9">
    <source>
        <dbReference type="ARBA" id="ARBA00048679"/>
    </source>
</evidence>
<dbReference type="SMART" id="SM00219">
    <property type="entry name" value="TyrKc"/>
    <property type="match status" value="1"/>
</dbReference>
<dbReference type="InterPro" id="IPR011009">
    <property type="entry name" value="Kinase-like_dom_sf"/>
</dbReference>
<dbReference type="PANTHER" id="PTHR23257">
    <property type="entry name" value="SERINE-THREONINE PROTEIN KINASE"/>
    <property type="match status" value="1"/>
</dbReference>
<evidence type="ECO:0000256" key="5">
    <source>
        <dbReference type="ARBA" id="ARBA00022741"/>
    </source>
</evidence>
<evidence type="ECO:0000256" key="4">
    <source>
        <dbReference type="ARBA" id="ARBA00022679"/>
    </source>
</evidence>
<protein>
    <recommendedName>
        <fullName evidence="2">non-specific serine/threonine protein kinase</fullName>
        <ecNumber evidence="2">2.7.11.1</ecNumber>
    </recommendedName>
</protein>
<dbReference type="GO" id="GO:0005524">
    <property type="term" value="F:ATP binding"/>
    <property type="evidence" value="ECO:0007669"/>
    <property type="project" value="UniProtKB-KW"/>
</dbReference>
<keyword evidence="7" id="KW-0067">ATP-binding</keyword>
<comment type="catalytic activity">
    <reaction evidence="9">
        <text>L-seryl-[protein] + ATP = O-phospho-L-seryl-[protein] + ADP + H(+)</text>
        <dbReference type="Rhea" id="RHEA:17989"/>
        <dbReference type="Rhea" id="RHEA-COMP:9863"/>
        <dbReference type="Rhea" id="RHEA-COMP:11604"/>
        <dbReference type="ChEBI" id="CHEBI:15378"/>
        <dbReference type="ChEBI" id="CHEBI:29999"/>
        <dbReference type="ChEBI" id="CHEBI:30616"/>
        <dbReference type="ChEBI" id="CHEBI:83421"/>
        <dbReference type="ChEBI" id="CHEBI:456216"/>
        <dbReference type="EC" id="2.7.11.1"/>
    </reaction>
</comment>
<dbReference type="GO" id="GO:0004674">
    <property type="term" value="F:protein serine/threonine kinase activity"/>
    <property type="evidence" value="ECO:0007669"/>
    <property type="project" value="UniProtKB-KW"/>
</dbReference>
<evidence type="ECO:0000256" key="2">
    <source>
        <dbReference type="ARBA" id="ARBA00012513"/>
    </source>
</evidence>
<feature type="domain" description="Protein kinase" evidence="10">
    <location>
        <begin position="53"/>
        <end position="220"/>
    </location>
</feature>
<evidence type="ECO:0000256" key="8">
    <source>
        <dbReference type="ARBA" id="ARBA00047899"/>
    </source>
</evidence>
<gene>
    <name evidence="11" type="ORF">MTR67_009238</name>
</gene>
<evidence type="ECO:0000256" key="1">
    <source>
        <dbReference type="ARBA" id="ARBA00010507"/>
    </source>
</evidence>
<keyword evidence="5" id="KW-0547">Nucleotide-binding</keyword>
<keyword evidence="4" id="KW-0808">Transferase</keyword>